<organism evidence="2 3">
    <name type="scientific">Meridianimarinicoccus marinus</name>
    <dbReference type="NCBI Taxonomy" id="3231483"/>
    <lineage>
        <taxon>Bacteria</taxon>
        <taxon>Pseudomonadati</taxon>
        <taxon>Pseudomonadota</taxon>
        <taxon>Alphaproteobacteria</taxon>
        <taxon>Rhodobacterales</taxon>
        <taxon>Paracoccaceae</taxon>
        <taxon>Meridianimarinicoccus</taxon>
    </lineage>
</organism>
<name>A0ABV3LBJ9_9RHOB</name>
<proteinExistence type="predicted"/>
<protein>
    <submittedName>
        <fullName evidence="2">Uncharacterized protein</fullName>
    </submittedName>
</protein>
<comment type="caution">
    <text evidence="2">The sequence shown here is derived from an EMBL/GenBank/DDBJ whole genome shotgun (WGS) entry which is preliminary data.</text>
</comment>
<dbReference type="RefSeq" id="WP_366194757.1">
    <property type="nucleotide sequence ID" value="NZ_JBFBVU010000042.1"/>
</dbReference>
<gene>
    <name evidence="2" type="ORF">AB0T83_18755</name>
</gene>
<keyword evidence="3" id="KW-1185">Reference proteome</keyword>
<sequence>MDKNKTASEQAKPAQKRDDRLKAALKANLARRKKQARLRQDTETKEG</sequence>
<evidence type="ECO:0000256" key="1">
    <source>
        <dbReference type="SAM" id="MobiDB-lite"/>
    </source>
</evidence>
<dbReference type="EMBL" id="JBFBVU010000042">
    <property type="protein sequence ID" value="MEV8468801.1"/>
    <property type="molecule type" value="Genomic_DNA"/>
</dbReference>
<evidence type="ECO:0000313" key="2">
    <source>
        <dbReference type="EMBL" id="MEV8468801.1"/>
    </source>
</evidence>
<evidence type="ECO:0000313" key="3">
    <source>
        <dbReference type="Proteomes" id="UP001553161"/>
    </source>
</evidence>
<feature type="region of interest" description="Disordered" evidence="1">
    <location>
        <begin position="1"/>
        <end position="20"/>
    </location>
</feature>
<reference evidence="2 3" key="1">
    <citation type="submission" date="2024-07" db="EMBL/GenBank/DDBJ databases">
        <authorList>
            <person name="Kang M."/>
        </authorList>
    </citation>
    <scope>NUCLEOTIDE SEQUENCE [LARGE SCALE GENOMIC DNA]</scope>
    <source>
        <strain evidence="2 3">DFM31</strain>
    </source>
</reference>
<accession>A0ABV3LBJ9</accession>
<dbReference type="Proteomes" id="UP001553161">
    <property type="component" value="Unassembled WGS sequence"/>
</dbReference>